<keyword evidence="2" id="KW-0472">Membrane</keyword>
<reference evidence="3 4" key="1">
    <citation type="submission" date="2020-04" db="EMBL/GenBank/DDBJ databases">
        <title>Sequencing and Assembly of C. fimi.</title>
        <authorList>
            <person name="Ramsey A.R."/>
        </authorList>
    </citation>
    <scope>NUCLEOTIDE SEQUENCE [LARGE SCALE GENOMIC DNA]</scope>
    <source>
        <strain evidence="3 4">SB</strain>
    </source>
</reference>
<dbReference type="EMBL" id="JABCJJ010000002">
    <property type="protein sequence ID" value="NMR19064.1"/>
    <property type="molecule type" value="Genomic_DNA"/>
</dbReference>
<dbReference type="Proteomes" id="UP000562124">
    <property type="component" value="Unassembled WGS sequence"/>
</dbReference>
<feature type="transmembrane region" description="Helical" evidence="2">
    <location>
        <begin position="79"/>
        <end position="100"/>
    </location>
</feature>
<evidence type="ECO:0000313" key="4">
    <source>
        <dbReference type="Proteomes" id="UP000562124"/>
    </source>
</evidence>
<dbReference type="RefSeq" id="WP_169323028.1">
    <property type="nucleotide sequence ID" value="NZ_JABCJJ010000002.1"/>
</dbReference>
<keyword evidence="2" id="KW-1133">Transmembrane helix</keyword>
<organism evidence="3 4">
    <name type="scientific">Cellulomonas fimi</name>
    <dbReference type="NCBI Taxonomy" id="1708"/>
    <lineage>
        <taxon>Bacteria</taxon>
        <taxon>Bacillati</taxon>
        <taxon>Actinomycetota</taxon>
        <taxon>Actinomycetes</taxon>
        <taxon>Micrococcales</taxon>
        <taxon>Cellulomonadaceae</taxon>
        <taxon>Cellulomonas</taxon>
    </lineage>
</organism>
<sequence length="160" mass="16866">MSQLEPYAGGRTPSGPPHPVGGAHPVAAYRQPHTQVVTDQRPVSGALVTVAWVVAVVTALYMLPWAVAATRGKANHGTIALINALLGWSFVGWVVALVMACQAHQVVSAPMSVNIMVAQQFSGHAQPHTTDFPPAGWYPSPDGAGQQYWDGGSWTGHRAP</sequence>
<comment type="caution">
    <text evidence="3">The sequence shown here is derived from an EMBL/GenBank/DDBJ whole genome shotgun (WGS) entry which is preliminary data.</text>
</comment>
<proteinExistence type="predicted"/>
<keyword evidence="2" id="KW-0812">Transmembrane</keyword>
<gene>
    <name evidence="3" type="ORF">HIR71_02310</name>
</gene>
<dbReference type="AlphaFoldDB" id="A0A7Y0QGN2"/>
<feature type="region of interest" description="Disordered" evidence="1">
    <location>
        <begin position="1"/>
        <end position="25"/>
    </location>
</feature>
<dbReference type="InterPro" id="IPR016410">
    <property type="entry name" value="Phage_imm"/>
</dbReference>
<name>A0A7Y0QGN2_CELFI</name>
<dbReference type="Pfam" id="PF14373">
    <property type="entry name" value="Imm_superinfect"/>
    <property type="match status" value="1"/>
</dbReference>
<feature type="transmembrane region" description="Helical" evidence="2">
    <location>
        <begin position="46"/>
        <end position="67"/>
    </location>
</feature>
<keyword evidence="4" id="KW-1185">Reference proteome</keyword>
<evidence type="ECO:0000256" key="1">
    <source>
        <dbReference type="SAM" id="MobiDB-lite"/>
    </source>
</evidence>
<accession>A0A7Y0QGN2</accession>
<protein>
    <submittedName>
        <fullName evidence="3">Superinfection immunity protein</fullName>
    </submittedName>
</protein>
<evidence type="ECO:0000313" key="3">
    <source>
        <dbReference type="EMBL" id="NMR19064.1"/>
    </source>
</evidence>
<evidence type="ECO:0000256" key="2">
    <source>
        <dbReference type="SAM" id="Phobius"/>
    </source>
</evidence>